<dbReference type="AlphaFoldDB" id="A0A330LNH1"/>
<sequence>MWRLFSTSTMLAKSTFNKVCDYLPQHFLNFLPLPHVQGSLRPTLALSLTIGACA</sequence>
<dbReference type="KEGG" id="mya:MORIYA_1288"/>
<gene>
    <name evidence="1" type="ORF">MORIYA_1288</name>
</gene>
<dbReference type="EMBL" id="LS483250">
    <property type="protein sequence ID" value="SQD77766.1"/>
    <property type="molecule type" value="Genomic_DNA"/>
</dbReference>
<evidence type="ECO:0000313" key="1">
    <source>
        <dbReference type="EMBL" id="SQD77766.1"/>
    </source>
</evidence>
<keyword evidence="2" id="KW-1185">Reference proteome</keyword>
<accession>A0A330LNH1</accession>
<organism evidence="1 2">
    <name type="scientific">Moritella yayanosii</name>
    <dbReference type="NCBI Taxonomy" id="69539"/>
    <lineage>
        <taxon>Bacteria</taxon>
        <taxon>Pseudomonadati</taxon>
        <taxon>Pseudomonadota</taxon>
        <taxon>Gammaproteobacteria</taxon>
        <taxon>Alteromonadales</taxon>
        <taxon>Moritellaceae</taxon>
        <taxon>Moritella</taxon>
    </lineage>
</organism>
<reference evidence="2" key="1">
    <citation type="submission" date="2018-05" db="EMBL/GenBank/DDBJ databases">
        <authorList>
            <person name="Cea G.-C."/>
            <person name="William W."/>
        </authorList>
    </citation>
    <scope>NUCLEOTIDE SEQUENCE [LARGE SCALE GENOMIC DNA]</scope>
    <source>
        <strain evidence="2">DB21MT 5</strain>
    </source>
</reference>
<evidence type="ECO:0000313" key="2">
    <source>
        <dbReference type="Proteomes" id="UP000250163"/>
    </source>
</evidence>
<dbReference type="Proteomes" id="UP000250163">
    <property type="component" value="Chromosome MORIYA"/>
</dbReference>
<proteinExistence type="predicted"/>
<name>A0A330LNH1_9GAMM</name>
<protein>
    <submittedName>
        <fullName evidence="1">Uncharacterized protein</fullName>
    </submittedName>
</protein>